<organism evidence="1">
    <name type="scientific">marine metagenome</name>
    <dbReference type="NCBI Taxonomy" id="408172"/>
    <lineage>
        <taxon>unclassified sequences</taxon>
        <taxon>metagenomes</taxon>
        <taxon>ecological metagenomes</taxon>
    </lineage>
</organism>
<dbReference type="EMBL" id="UINC01159829">
    <property type="protein sequence ID" value="SVD58130.1"/>
    <property type="molecule type" value="Genomic_DNA"/>
</dbReference>
<dbReference type="AlphaFoldDB" id="A0A382WHM4"/>
<accession>A0A382WHM4</accession>
<evidence type="ECO:0000313" key="1">
    <source>
        <dbReference type="EMBL" id="SVD58130.1"/>
    </source>
</evidence>
<gene>
    <name evidence="1" type="ORF">METZ01_LOCUS410984</name>
</gene>
<name>A0A382WHM4_9ZZZZ</name>
<proteinExistence type="predicted"/>
<sequence length="210" mass="22877">MAYAYAQGDGVDADEVKSREFLRSYLRLYNEANAHDSFAEISAIFGDYEGALRHQQHAVDRGGATVFGERMGMYWRLGNKEEYRQTVVAAVEVLANPDALEEETAAVLSDQSVMCLSSMVPCSVMTAAEYMATTSGTEWLSMSANDVDIIFNDMMTLAVATHHNTGQYMLDGQTVDYSVRVSSVWEVTNQGVSLITANWAPMGGAGIPGS</sequence>
<evidence type="ECO:0008006" key="2">
    <source>
        <dbReference type="Google" id="ProtNLM"/>
    </source>
</evidence>
<protein>
    <recommendedName>
        <fullName evidence="2">DUF4440 domain-containing protein</fullName>
    </recommendedName>
</protein>
<reference evidence="1" key="1">
    <citation type="submission" date="2018-05" db="EMBL/GenBank/DDBJ databases">
        <authorList>
            <person name="Lanie J.A."/>
            <person name="Ng W.-L."/>
            <person name="Kazmierczak K.M."/>
            <person name="Andrzejewski T.M."/>
            <person name="Davidsen T.M."/>
            <person name="Wayne K.J."/>
            <person name="Tettelin H."/>
            <person name="Glass J.I."/>
            <person name="Rusch D."/>
            <person name="Podicherti R."/>
            <person name="Tsui H.-C.T."/>
            <person name="Winkler M.E."/>
        </authorList>
    </citation>
    <scope>NUCLEOTIDE SEQUENCE</scope>
</reference>